<evidence type="ECO:0000313" key="3">
    <source>
        <dbReference type="Proteomes" id="UP000054845"/>
    </source>
</evidence>
<name>A0A0P1BPS2_9BASI</name>
<dbReference type="Proteomes" id="UP000054845">
    <property type="component" value="Unassembled WGS sequence"/>
</dbReference>
<feature type="compositionally biased region" description="Low complexity" evidence="1">
    <location>
        <begin position="32"/>
        <end position="43"/>
    </location>
</feature>
<proteinExistence type="predicted"/>
<feature type="region of interest" description="Disordered" evidence="1">
    <location>
        <begin position="1"/>
        <end position="51"/>
    </location>
</feature>
<sequence>MSRTALRALRGQPLARIHEDRRRRRKEALVRASTQDSSSTQATLVPSHTGDDSYAPFSLPKLLERLGGLLRLHSLPPDRALLLARAGWERSAVSSLEVRGASEGERARE</sequence>
<protein>
    <submittedName>
        <fullName evidence="2">Uncharacterized protein</fullName>
    </submittedName>
</protein>
<dbReference type="EMBL" id="CCYA01000270">
    <property type="protein sequence ID" value="CEH18224.1"/>
    <property type="molecule type" value="Genomic_DNA"/>
</dbReference>
<organism evidence="2 3">
    <name type="scientific">Ceraceosorus bombacis</name>
    <dbReference type="NCBI Taxonomy" id="401625"/>
    <lineage>
        <taxon>Eukaryota</taxon>
        <taxon>Fungi</taxon>
        <taxon>Dikarya</taxon>
        <taxon>Basidiomycota</taxon>
        <taxon>Ustilaginomycotina</taxon>
        <taxon>Exobasidiomycetes</taxon>
        <taxon>Ceraceosorales</taxon>
        <taxon>Ceraceosoraceae</taxon>
        <taxon>Ceraceosorus</taxon>
    </lineage>
</organism>
<keyword evidence="3" id="KW-1185">Reference proteome</keyword>
<evidence type="ECO:0000313" key="2">
    <source>
        <dbReference type="EMBL" id="CEH18224.1"/>
    </source>
</evidence>
<evidence type="ECO:0000256" key="1">
    <source>
        <dbReference type="SAM" id="MobiDB-lite"/>
    </source>
</evidence>
<dbReference type="AlphaFoldDB" id="A0A0P1BPS2"/>
<accession>A0A0P1BPS2</accession>
<reference evidence="2 3" key="1">
    <citation type="submission" date="2014-09" db="EMBL/GenBank/DDBJ databases">
        <authorList>
            <person name="Magalhaes I.L.F."/>
            <person name="Oliveira U."/>
            <person name="Santos F.R."/>
            <person name="Vidigal T.H.D.A."/>
            <person name="Brescovit A.D."/>
            <person name="Santos A.J."/>
        </authorList>
    </citation>
    <scope>NUCLEOTIDE SEQUENCE [LARGE SCALE GENOMIC DNA]</scope>
</reference>